<sequence length="164" mass="18315">MRRETRRRRLGKGVALASGLAAVVIGTGSPAAVALDTDNLYSPQACKDPSNSKFKLHLWYERGQNGVYRNIGHSVYNFNDVPDGVVGVTSALRFCPQGASNPWPGSNKKLKNRAASGENEHYKYKARVYYHTGYRGAQDVMNPGQSIAWFRNVYKNNASFKWTR</sequence>
<feature type="signal peptide" evidence="1">
    <location>
        <begin position="1"/>
        <end position="34"/>
    </location>
</feature>
<evidence type="ECO:0000313" key="2">
    <source>
        <dbReference type="EMBL" id="MBW5421616.1"/>
    </source>
</evidence>
<protein>
    <recommendedName>
        <fullName evidence="4">Tat pathway signal protein</fullName>
    </recommendedName>
</protein>
<feature type="chain" id="PRO_5046154818" description="Tat pathway signal protein" evidence="1">
    <location>
        <begin position="35"/>
        <end position="164"/>
    </location>
</feature>
<accession>A0ABS6YLZ0</accession>
<dbReference type="Proteomes" id="UP001197114">
    <property type="component" value="Unassembled WGS sequence"/>
</dbReference>
<evidence type="ECO:0000256" key="1">
    <source>
        <dbReference type="SAM" id="SignalP"/>
    </source>
</evidence>
<name>A0ABS6YLZ0_9ACTN</name>
<dbReference type="RefSeq" id="WP_219688100.1">
    <property type="nucleotide sequence ID" value="NZ_WMBF01000057.1"/>
</dbReference>
<dbReference type="EMBL" id="WMBF01000057">
    <property type="protein sequence ID" value="MBW5421616.1"/>
    <property type="molecule type" value="Genomic_DNA"/>
</dbReference>
<dbReference type="InterPro" id="IPR006311">
    <property type="entry name" value="TAT_signal"/>
</dbReference>
<evidence type="ECO:0008006" key="4">
    <source>
        <dbReference type="Google" id="ProtNLM"/>
    </source>
</evidence>
<evidence type="ECO:0000313" key="3">
    <source>
        <dbReference type="Proteomes" id="UP001197114"/>
    </source>
</evidence>
<reference evidence="2 3" key="1">
    <citation type="submission" date="2019-11" db="EMBL/GenBank/DDBJ databases">
        <authorList>
            <person name="Ay H."/>
        </authorList>
    </citation>
    <scope>NUCLEOTIDE SEQUENCE [LARGE SCALE GENOMIC DNA]</scope>
    <source>
        <strain evidence="2 3">BG9H</strain>
    </source>
</reference>
<proteinExistence type="predicted"/>
<organism evidence="2 3">
    <name type="scientific">Streptomyces anatolicus</name>
    <dbReference type="NCBI Taxonomy" id="2675858"/>
    <lineage>
        <taxon>Bacteria</taxon>
        <taxon>Bacillati</taxon>
        <taxon>Actinomycetota</taxon>
        <taxon>Actinomycetes</taxon>
        <taxon>Kitasatosporales</taxon>
        <taxon>Streptomycetaceae</taxon>
        <taxon>Streptomyces</taxon>
    </lineage>
</organism>
<keyword evidence="1" id="KW-0732">Signal</keyword>
<dbReference type="PROSITE" id="PS51318">
    <property type="entry name" value="TAT"/>
    <property type="match status" value="1"/>
</dbReference>
<gene>
    <name evidence="2" type="ORF">GKQ77_08555</name>
</gene>
<comment type="caution">
    <text evidence="2">The sequence shown here is derived from an EMBL/GenBank/DDBJ whole genome shotgun (WGS) entry which is preliminary data.</text>
</comment>
<keyword evidence="3" id="KW-1185">Reference proteome</keyword>